<name>A0A401LP67_9BACE</name>
<keyword evidence="1" id="KW-0732">Signal</keyword>
<dbReference type="Pfam" id="PF14274">
    <property type="entry name" value="BT_3044-like_C"/>
    <property type="match status" value="1"/>
</dbReference>
<dbReference type="Proteomes" id="UP000288079">
    <property type="component" value="Unassembled WGS sequence"/>
</dbReference>
<dbReference type="AlphaFoldDB" id="A0A401LP67"/>
<evidence type="ECO:0000313" key="4">
    <source>
        <dbReference type="EMBL" id="GCB33328.1"/>
    </source>
</evidence>
<dbReference type="Gene3D" id="2.60.40.1740">
    <property type="entry name" value="hypothetical protein (bacova_03559)"/>
    <property type="match status" value="1"/>
</dbReference>
<feature type="chain" id="PRO_5019208299" description="DUF1735 domain-containing protein" evidence="1">
    <location>
        <begin position="23"/>
        <end position="283"/>
    </location>
</feature>
<evidence type="ECO:0000256" key="1">
    <source>
        <dbReference type="SAM" id="SignalP"/>
    </source>
</evidence>
<protein>
    <recommendedName>
        <fullName evidence="6">DUF1735 domain-containing protein</fullName>
    </recommendedName>
</protein>
<evidence type="ECO:0000259" key="2">
    <source>
        <dbReference type="Pfam" id="PF08522"/>
    </source>
</evidence>
<evidence type="ECO:0008006" key="6">
    <source>
        <dbReference type="Google" id="ProtNLM"/>
    </source>
</evidence>
<evidence type="ECO:0000259" key="3">
    <source>
        <dbReference type="Pfam" id="PF14274"/>
    </source>
</evidence>
<keyword evidence="5" id="KW-1185">Reference proteome</keyword>
<dbReference type="PROSITE" id="PS51257">
    <property type="entry name" value="PROKAR_LIPOPROTEIN"/>
    <property type="match status" value="1"/>
</dbReference>
<proteinExistence type="predicted"/>
<dbReference type="OrthoDB" id="1037816at2"/>
<comment type="caution">
    <text evidence="4">The sequence shown here is derived from an EMBL/GenBank/DDBJ whole genome shotgun (WGS) entry which is preliminary data.</text>
</comment>
<evidence type="ECO:0000313" key="5">
    <source>
        <dbReference type="Proteomes" id="UP000288079"/>
    </source>
</evidence>
<dbReference type="EMBL" id="BHWB01000001">
    <property type="protein sequence ID" value="GCB33328.1"/>
    <property type="molecule type" value="Genomic_DNA"/>
</dbReference>
<dbReference type="Pfam" id="PF08522">
    <property type="entry name" value="BT_3987-like_N"/>
    <property type="match status" value="1"/>
</dbReference>
<dbReference type="InterPro" id="IPR025371">
    <property type="entry name" value="BT_3044-like_C"/>
</dbReference>
<organism evidence="4 5">
    <name type="scientific">Bacteroides faecalis</name>
    <dbReference type="NCBI Taxonomy" id="2447885"/>
    <lineage>
        <taxon>Bacteria</taxon>
        <taxon>Pseudomonadati</taxon>
        <taxon>Bacteroidota</taxon>
        <taxon>Bacteroidia</taxon>
        <taxon>Bacteroidales</taxon>
        <taxon>Bacteroidaceae</taxon>
        <taxon>Bacteroides</taxon>
    </lineage>
</organism>
<feature type="signal peptide" evidence="1">
    <location>
        <begin position="1"/>
        <end position="22"/>
    </location>
</feature>
<reference evidence="4 5" key="1">
    <citation type="submission" date="2018-10" db="EMBL/GenBank/DDBJ databases">
        <title>Draft Genome Sequence of Bacteroides sp. KCTC 15687.</title>
        <authorList>
            <person name="Yu S.Y."/>
            <person name="Kim J.S."/>
            <person name="Oh B.S."/>
            <person name="Park S.H."/>
            <person name="Kang S.W."/>
            <person name="Park J.E."/>
            <person name="Choi S.H."/>
            <person name="Han K.I."/>
            <person name="Lee K.C."/>
            <person name="Eom M.K."/>
            <person name="Suh M.K."/>
            <person name="Lee D.H."/>
            <person name="Yoon H."/>
            <person name="Kim B."/>
            <person name="Yang S.J."/>
            <person name="Lee J.S."/>
            <person name="Lee J.H."/>
        </authorList>
    </citation>
    <scope>NUCLEOTIDE SEQUENCE [LARGE SCALE GENOMIC DNA]</scope>
    <source>
        <strain evidence="4 5">KCTC 15687</strain>
    </source>
</reference>
<feature type="domain" description="BT-3044-like C-terminal" evidence="3">
    <location>
        <begin position="159"/>
        <end position="280"/>
    </location>
</feature>
<feature type="domain" description="BT-3987-like N-terminal" evidence="2">
    <location>
        <begin position="29"/>
        <end position="151"/>
    </location>
</feature>
<accession>A0A401LP67</accession>
<dbReference type="InterPro" id="IPR013728">
    <property type="entry name" value="BT_3987-like_N"/>
</dbReference>
<sequence length="283" mass="32250">MKKIYFLAILGIASLFTSCSNKVDFGEQYKKIVYIVNSKDALYYAQHDATNASKGNISVYTTGSELPNQDIRVSYKVDEKALDSFNQKEYGDRSELYFSLIPKELYSFETADVTIKKGEPYGCLNFTINTLALLPNKVYILPITIYEAQGAEISENLHTILYVIQIRNIYAGNYISSCTINGTAKGDFNKKITAASSKKILLPLANKSNMSSSSTLDYNTDYYQITINDDNTLLLEPYLQSIIHQDTETQSYYDSEERIFYIYYNMEDKYGDYISIKEILKAI</sequence>
<gene>
    <name evidence="4" type="ORF">KGMB02408_02730</name>
</gene>
<dbReference type="RefSeq" id="WP_125039696.1">
    <property type="nucleotide sequence ID" value="NZ_BHWB01000001.1"/>
</dbReference>